<evidence type="ECO:0000313" key="3">
    <source>
        <dbReference type="Proteomes" id="UP000266841"/>
    </source>
</evidence>
<proteinExistence type="predicted"/>
<evidence type="ECO:0000313" key="2">
    <source>
        <dbReference type="EMBL" id="EJK50051.1"/>
    </source>
</evidence>
<dbReference type="AlphaFoldDB" id="K0RMA9"/>
<sequence length="273" mass="29775">IDEDAGMLPFTPKANKLRGMPIIEQGSPRSWPNGSSVSSSFLEFSRSVLKFGSLLVLKNALRRIPFPRDSTLFTKHDGITDRSTNDSRGPPTANCAPTVENRWSGAEEKFDLRLRISSPYELGSIGSAYHRRRAWMNSSGHLCAVDYGPDLHQYWDFGNIQNMEQHIGSISSLAAQPASPISAFEITRRRLKVAPPSAPPSRAEAASIRLGPLRTTAHRRTPKLSLAEAPFGLVGDDNGPGSEPPPRNRIGIATAFVPSRRRSPAAPGKPSFP</sequence>
<reference evidence="2 3" key="1">
    <citation type="journal article" date="2012" name="Genome Biol.">
        <title>Genome and low-iron response of an oceanic diatom adapted to chronic iron limitation.</title>
        <authorList>
            <person name="Lommer M."/>
            <person name="Specht M."/>
            <person name="Roy A.S."/>
            <person name="Kraemer L."/>
            <person name="Andreson R."/>
            <person name="Gutowska M.A."/>
            <person name="Wolf J."/>
            <person name="Bergner S.V."/>
            <person name="Schilhabel M.B."/>
            <person name="Klostermeier U.C."/>
            <person name="Beiko R.G."/>
            <person name="Rosenstiel P."/>
            <person name="Hippler M."/>
            <person name="Laroche J."/>
        </authorList>
    </citation>
    <scope>NUCLEOTIDE SEQUENCE [LARGE SCALE GENOMIC DNA]</scope>
    <source>
        <strain evidence="2 3">CCMP1005</strain>
    </source>
</reference>
<dbReference type="EMBL" id="AGNL01044232">
    <property type="protein sequence ID" value="EJK50051.1"/>
    <property type="molecule type" value="Genomic_DNA"/>
</dbReference>
<keyword evidence="3" id="KW-1185">Reference proteome</keyword>
<organism evidence="2 3">
    <name type="scientific">Thalassiosira oceanica</name>
    <name type="common">Marine diatom</name>
    <dbReference type="NCBI Taxonomy" id="159749"/>
    <lineage>
        <taxon>Eukaryota</taxon>
        <taxon>Sar</taxon>
        <taxon>Stramenopiles</taxon>
        <taxon>Ochrophyta</taxon>
        <taxon>Bacillariophyta</taxon>
        <taxon>Coscinodiscophyceae</taxon>
        <taxon>Thalassiosirophycidae</taxon>
        <taxon>Thalassiosirales</taxon>
        <taxon>Thalassiosiraceae</taxon>
        <taxon>Thalassiosira</taxon>
    </lineage>
</organism>
<dbReference type="Proteomes" id="UP000266841">
    <property type="component" value="Unassembled WGS sequence"/>
</dbReference>
<comment type="caution">
    <text evidence="2">The sequence shown here is derived from an EMBL/GenBank/DDBJ whole genome shotgun (WGS) entry which is preliminary data.</text>
</comment>
<feature type="region of interest" description="Disordered" evidence="1">
    <location>
        <begin position="227"/>
        <end position="273"/>
    </location>
</feature>
<evidence type="ECO:0000256" key="1">
    <source>
        <dbReference type="SAM" id="MobiDB-lite"/>
    </source>
</evidence>
<protein>
    <submittedName>
        <fullName evidence="2">Uncharacterized protein</fullName>
    </submittedName>
</protein>
<accession>K0RMA9</accession>
<name>K0RMA9_THAOC</name>
<gene>
    <name evidence="2" type="ORF">THAOC_31019</name>
</gene>
<feature type="non-terminal residue" evidence="2">
    <location>
        <position position="1"/>
    </location>
</feature>